<protein>
    <submittedName>
        <fullName evidence="2">Uncharacterized protein</fullName>
    </submittedName>
</protein>
<proteinExistence type="predicted"/>
<organism evidence="2 3">
    <name type="scientific">Arthrobotrys musiformis</name>
    <dbReference type="NCBI Taxonomy" id="47236"/>
    <lineage>
        <taxon>Eukaryota</taxon>
        <taxon>Fungi</taxon>
        <taxon>Dikarya</taxon>
        <taxon>Ascomycota</taxon>
        <taxon>Pezizomycotina</taxon>
        <taxon>Orbiliomycetes</taxon>
        <taxon>Orbiliales</taxon>
        <taxon>Orbiliaceae</taxon>
        <taxon>Arthrobotrys</taxon>
    </lineage>
</organism>
<gene>
    <name evidence="2" type="ORF">TWF481_010780</name>
</gene>
<keyword evidence="3" id="KW-1185">Reference proteome</keyword>
<name>A0AAV9W3X1_9PEZI</name>
<reference evidence="2 3" key="1">
    <citation type="submission" date="2023-08" db="EMBL/GenBank/DDBJ databases">
        <authorList>
            <person name="Palmer J.M."/>
        </authorList>
    </citation>
    <scope>NUCLEOTIDE SEQUENCE [LARGE SCALE GENOMIC DNA]</scope>
    <source>
        <strain evidence="2 3">TWF481</strain>
    </source>
</reference>
<evidence type="ECO:0000256" key="1">
    <source>
        <dbReference type="SAM" id="MobiDB-lite"/>
    </source>
</evidence>
<evidence type="ECO:0000313" key="2">
    <source>
        <dbReference type="EMBL" id="KAK6500436.1"/>
    </source>
</evidence>
<sequence length="90" mass="9932">MADLGAKSGQAPFQTGPNRMTGRHLQGERGEFRTEAANAVTESNGARLSRQVGLGWMDDCVWRRDGRELTFLSLPTGSIGLHYYYITEGI</sequence>
<dbReference type="EMBL" id="JAVHJL010000007">
    <property type="protein sequence ID" value="KAK6500436.1"/>
    <property type="molecule type" value="Genomic_DNA"/>
</dbReference>
<evidence type="ECO:0000313" key="3">
    <source>
        <dbReference type="Proteomes" id="UP001370758"/>
    </source>
</evidence>
<accession>A0AAV9W3X1</accession>
<feature type="region of interest" description="Disordered" evidence="1">
    <location>
        <begin position="1"/>
        <end position="24"/>
    </location>
</feature>
<dbReference type="AlphaFoldDB" id="A0AAV9W3X1"/>
<dbReference type="Proteomes" id="UP001370758">
    <property type="component" value="Unassembled WGS sequence"/>
</dbReference>
<comment type="caution">
    <text evidence="2">The sequence shown here is derived from an EMBL/GenBank/DDBJ whole genome shotgun (WGS) entry which is preliminary data.</text>
</comment>